<dbReference type="GO" id="GO:0009097">
    <property type="term" value="P:isoleucine biosynthetic process"/>
    <property type="evidence" value="ECO:0007669"/>
    <property type="project" value="TreeGrafter"/>
</dbReference>
<evidence type="ECO:0000256" key="3">
    <source>
        <dbReference type="ARBA" id="ARBA00023239"/>
    </source>
</evidence>
<proteinExistence type="predicted"/>
<dbReference type="AlphaFoldDB" id="A0AAX4NHX6"/>
<accession>A0AAX4NHX6</accession>
<protein>
    <submittedName>
        <fullName evidence="5">Pyridoxal-phosphate dependent enzyme</fullName>
    </submittedName>
</protein>
<dbReference type="InterPro" id="IPR050147">
    <property type="entry name" value="Ser/Thr_Dehydratase"/>
</dbReference>
<dbReference type="Proteomes" id="UP001451606">
    <property type="component" value="Chromosome"/>
</dbReference>
<evidence type="ECO:0000256" key="2">
    <source>
        <dbReference type="ARBA" id="ARBA00022898"/>
    </source>
</evidence>
<evidence type="ECO:0000313" key="6">
    <source>
        <dbReference type="Proteomes" id="UP001451606"/>
    </source>
</evidence>
<evidence type="ECO:0000259" key="4">
    <source>
        <dbReference type="Pfam" id="PF00291"/>
    </source>
</evidence>
<comment type="cofactor">
    <cofactor evidence="1">
        <name>pyridoxal 5'-phosphate</name>
        <dbReference type="ChEBI" id="CHEBI:597326"/>
    </cofactor>
</comment>
<evidence type="ECO:0000256" key="1">
    <source>
        <dbReference type="ARBA" id="ARBA00001933"/>
    </source>
</evidence>
<dbReference type="EMBL" id="CP133772">
    <property type="protein sequence ID" value="WYY01046.1"/>
    <property type="molecule type" value="Genomic_DNA"/>
</dbReference>
<name>A0AAX4NHX6_9ARCH</name>
<dbReference type="Pfam" id="PF00291">
    <property type="entry name" value="PALP"/>
    <property type="match status" value="1"/>
</dbReference>
<dbReference type="InterPro" id="IPR001926">
    <property type="entry name" value="TrpB-like_PALP"/>
</dbReference>
<dbReference type="KEGG" id="omr:OXIME_001642"/>
<dbReference type="SUPFAM" id="SSF53686">
    <property type="entry name" value="Tryptophan synthase beta subunit-like PLP-dependent enzymes"/>
    <property type="match status" value="1"/>
</dbReference>
<keyword evidence="3" id="KW-0456">Lyase</keyword>
<dbReference type="GO" id="GO:0004794">
    <property type="term" value="F:threonine deaminase activity"/>
    <property type="evidence" value="ECO:0007669"/>
    <property type="project" value="TreeGrafter"/>
</dbReference>
<dbReference type="GeneID" id="95968380"/>
<evidence type="ECO:0000313" key="5">
    <source>
        <dbReference type="EMBL" id="WYY01046.1"/>
    </source>
</evidence>
<keyword evidence="6" id="KW-1185">Reference proteome</keyword>
<dbReference type="Gene3D" id="3.40.50.1100">
    <property type="match status" value="2"/>
</dbReference>
<dbReference type="GO" id="GO:0006565">
    <property type="term" value="P:L-serine catabolic process"/>
    <property type="evidence" value="ECO:0007669"/>
    <property type="project" value="TreeGrafter"/>
</dbReference>
<dbReference type="RefSeq" id="WP_393971368.1">
    <property type="nucleotide sequence ID" value="NZ_CP133772.1"/>
</dbReference>
<dbReference type="PANTHER" id="PTHR48078">
    <property type="entry name" value="THREONINE DEHYDRATASE, MITOCHONDRIAL-RELATED"/>
    <property type="match status" value="1"/>
</dbReference>
<dbReference type="GO" id="GO:0006567">
    <property type="term" value="P:L-threonine catabolic process"/>
    <property type="evidence" value="ECO:0007669"/>
    <property type="project" value="TreeGrafter"/>
</dbReference>
<gene>
    <name evidence="5" type="ORF">OXIME_001642</name>
</gene>
<dbReference type="InterPro" id="IPR036052">
    <property type="entry name" value="TrpB-like_PALP_sf"/>
</dbReference>
<reference evidence="5 6" key="1">
    <citation type="submission" date="2023-09" db="EMBL/GenBank/DDBJ databases">
        <authorList>
            <person name="Golyshina O.V."/>
            <person name="Lunev E.A."/>
            <person name="Bargiela R."/>
            <person name="Gaines M.C."/>
            <person name="Daum B."/>
            <person name="Bale N.J."/>
            <person name="Koenen M."/>
            <person name="Sinninghe Damst J.S."/>
            <person name="Yakimov M."/>
            <person name="Golyshin P.N."/>
        </authorList>
    </citation>
    <scope>NUCLEOTIDE SEQUENCE [LARGE SCALE GENOMIC DNA]</scope>
    <source>
        <strain evidence="5 6">M1</strain>
    </source>
</reference>
<keyword evidence="2" id="KW-0663">Pyridoxal phosphate</keyword>
<sequence>MEEITEEEKPPGKTPFFRAHNLEKRLKMNGLFIKFEGASLTGTQKDRISILHALRAREGGYNTISLATCGNYGASISYFANRYGLKSVIAIPEFYTGERVEEMRFNGSSILEMPYKYEELVDYMRDRSSDENWYDSSPGSKNSDLDIMGYENIAYEILSQLGHSPEFLSVPVGNGTTLAGIFSGFEKLYHSGEISSVPRLIASSTSNGNPIVASWKRKRRKVLDLDPSQITETSVSEPLVSFRSYDGQKALESIYRSKGIATYVSDSEMVNYSRIIEKTEKLSVLPASASAMAAADKVMKRLGYRGEVVVVLTGRNRSWITQ</sequence>
<dbReference type="PANTHER" id="PTHR48078:SF6">
    <property type="entry name" value="L-THREONINE DEHYDRATASE CATABOLIC TDCB"/>
    <property type="match status" value="1"/>
</dbReference>
<feature type="domain" description="Tryptophan synthase beta chain-like PALP" evidence="4">
    <location>
        <begin position="11"/>
        <end position="314"/>
    </location>
</feature>
<organism evidence="5 6">
    <name type="scientific">Oxyplasma meridianum</name>
    <dbReference type="NCBI Taxonomy" id="3073602"/>
    <lineage>
        <taxon>Archaea</taxon>
        <taxon>Methanobacteriati</taxon>
        <taxon>Thermoplasmatota</taxon>
        <taxon>Thermoplasmata</taxon>
        <taxon>Thermoplasmatales</taxon>
        <taxon>Thermoplasmataceae</taxon>
        <taxon>Oxyplasma</taxon>
    </lineage>
</organism>
<dbReference type="NCBIfam" id="NF004996">
    <property type="entry name" value="PRK06381.1"/>
    <property type="match status" value="1"/>
</dbReference>
<dbReference type="GO" id="GO:0003941">
    <property type="term" value="F:L-serine ammonia-lyase activity"/>
    <property type="evidence" value="ECO:0007669"/>
    <property type="project" value="TreeGrafter"/>
</dbReference>